<evidence type="ECO:0000313" key="1">
    <source>
        <dbReference type="EMBL" id="MFD1588472.1"/>
    </source>
</evidence>
<evidence type="ECO:0000313" key="2">
    <source>
        <dbReference type="Proteomes" id="UP001597119"/>
    </source>
</evidence>
<keyword evidence="2" id="KW-1185">Reference proteome</keyword>
<organism evidence="1 2">
    <name type="scientific">Halorientalis brevis</name>
    <dbReference type="NCBI Taxonomy" id="1126241"/>
    <lineage>
        <taxon>Archaea</taxon>
        <taxon>Methanobacteriati</taxon>
        <taxon>Methanobacteriota</taxon>
        <taxon>Stenosarchaea group</taxon>
        <taxon>Halobacteria</taxon>
        <taxon>Halobacteriales</taxon>
        <taxon>Haloarculaceae</taxon>
        <taxon>Halorientalis</taxon>
    </lineage>
</organism>
<proteinExistence type="predicted"/>
<dbReference type="Proteomes" id="UP001597119">
    <property type="component" value="Unassembled WGS sequence"/>
</dbReference>
<sequence length="413" mass="47940">MLFDEPTYLIQFGYSGQTLVKRAMEGDYADGVIMSPSDYEYGDTKSLGRDVNRQDGIVLFDPQYYIPRTERPASDTYPYFQDSGGNDFETVVVTNPQNRRELCEKIWEVQNEIDVDAYIAPARFLDTFSDSKLYRWQLLTKTFLKVVEDNDPDSQVFASLPVDGASIKDDEQRTKLLDYITKIDLAGFYVSVQYPRYRRNPLFGMEQVKSYLDLLKNLRYNWYDIILGHSDQIAHLAFGLGINAFASGHYKNTRAFDTDRWIPQDNGGGSAGVYWYYSDPLMEEMQVEQDLQALYSNGFSLDKLRIKNPTSPFEQELFNGEPEDAEWTYKNDSWDHYIWSCHQIAKEYTGLTLDERVDLVKQNLRNAAEVYSDVEEAVGPRENIQSDIYQDWMTAFDLTLSKRDMNVIKRVMP</sequence>
<name>A0ABD6CEV0_9EURY</name>
<protein>
    <submittedName>
        <fullName evidence="1">Uncharacterized protein</fullName>
    </submittedName>
</protein>
<dbReference type="RefSeq" id="WP_247381916.1">
    <property type="nucleotide sequence ID" value="NZ_JALLGV010000013.1"/>
</dbReference>
<comment type="caution">
    <text evidence="1">The sequence shown here is derived from an EMBL/GenBank/DDBJ whole genome shotgun (WGS) entry which is preliminary data.</text>
</comment>
<gene>
    <name evidence="1" type="ORF">ACFR9U_15945</name>
</gene>
<accession>A0ABD6CEV0</accession>
<reference evidence="1 2" key="1">
    <citation type="journal article" date="2019" name="Int. J. Syst. Evol. Microbiol.">
        <title>The Global Catalogue of Microorganisms (GCM) 10K type strain sequencing project: providing services to taxonomists for standard genome sequencing and annotation.</title>
        <authorList>
            <consortium name="The Broad Institute Genomics Platform"/>
            <consortium name="The Broad Institute Genome Sequencing Center for Infectious Disease"/>
            <person name="Wu L."/>
            <person name="Ma J."/>
        </authorList>
    </citation>
    <scope>NUCLEOTIDE SEQUENCE [LARGE SCALE GENOMIC DNA]</scope>
    <source>
        <strain evidence="1 2">CGMCC 1.12125</strain>
    </source>
</reference>
<dbReference type="AlphaFoldDB" id="A0ABD6CEV0"/>
<dbReference type="EMBL" id="JBHUDJ010000013">
    <property type="protein sequence ID" value="MFD1588472.1"/>
    <property type="molecule type" value="Genomic_DNA"/>
</dbReference>